<feature type="transmembrane region" description="Helical" evidence="8">
    <location>
        <begin position="145"/>
        <end position="167"/>
    </location>
</feature>
<dbReference type="InterPro" id="IPR020846">
    <property type="entry name" value="MFS_dom"/>
</dbReference>
<evidence type="ECO:0000256" key="1">
    <source>
        <dbReference type="ARBA" id="ARBA00004141"/>
    </source>
</evidence>
<gene>
    <name evidence="10" type="ORF">BB561_002250</name>
</gene>
<comment type="caution">
    <text evidence="10">The sequence shown here is derived from an EMBL/GenBank/DDBJ whole genome shotgun (WGS) entry which is preliminary data.</text>
</comment>
<feature type="transmembrane region" description="Helical" evidence="8">
    <location>
        <begin position="368"/>
        <end position="391"/>
    </location>
</feature>
<dbReference type="GO" id="GO:0016020">
    <property type="term" value="C:membrane"/>
    <property type="evidence" value="ECO:0007669"/>
    <property type="project" value="UniProtKB-SubCell"/>
</dbReference>
<feature type="transmembrane region" description="Helical" evidence="8">
    <location>
        <begin position="438"/>
        <end position="462"/>
    </location>
</feature>
<evidence type="ECO:0000256" key="6">
    <source>
        <dbReference type="ARBA" id="ARBA00023136"/>
    </source>
</evidence>
<dbReference type="InterPro" id="IPR001958">
    <property type="entry name" value="Tet-R_TetA/multi-R_MdtG-like"/>
</dbReference>
<dbReference type="PROSITE" id="PS50850">
    <property type="entry name" value="MFS"/>
    <property type="match status" value="1"/>
</dbReference>
<sequence>MKISYFPFLSTRAAVLVLVCISLLVDVGIYGFIVPALPEILQGEFKASESLNGFFVALYGLGVLIGAPTSSYLSDKYKKRKLPMEIGFIILAVSSLGIGYSTNIAQAFISRAGQGVASGIIWSIGLACVIDIYTSDKLDAPISIVYSGFTMGALGGPILGGVVYKYFGRKGMGYFMFGASIAILVLRFFIPDSKDLRIILALDQQLKEQETNNTQPPLNPLPEDSPNDNEINNVPSPVITTDNSTDSEKNSSAKKYKEITYLSMLKEARILLLCLIVVFTYGLTSSVEVVVPLEFDIKGLAADKIGYTFLAFSVPSMIGGLIMGKILESKRFTEKFGPYKKRFVVILTGNFLAGIFTIILGASKSIPLSVVLMGFIGFCIGSGNVPILSALGAHILDMTDPNDSGANSKVYSLFNIAYSVAALVIPSIASILYKSIGMFLTCLFLGLILTISAIVLMGYALLRTNDIILS</sequence>
<dbReference type="InterPro" id="IPR050930">
    <property type="entry name" value="MFS_Vesicular_Transporter"/>
</dbReference>
<dbReference type="AlphaFoldDB" id="A0A2T9YR02"/>
<feature type="transmembrane region" description="Helical" evidence="8">
    <location>
        <begin position="305"/>
        <end position="323"/>
    </location>
</feature>
<feature type="transmembrane region" description="Helical" evidence="8">
    <location>
        <begin position="53"/>
        <end position="74"/>
    </location>
</feature>
<dbReference type="PANTHER" id="PTHR23506">
    <property type="entry name" value="GH10249P"/>
    <property type="match status" value="1"/>
</dbReference>
<reference evidence="10 11" key="1">
    <citation type="journal article" date="2018" name="MBio">
        <title>Comparative Genomics Reveals the Core Gene Toolbox for the Fungus-Insect Symbiosis.</title>
        <authorList>
            <person name="Wang Y."/>
            <person name="Stata M."/>
            <person name="Wang W."/>
            <person name="Stajich J.E."/>
            <person name="White M.M."/>
            <person name="Moncalvo J.M."/>
        </authorList>
    </citation>
    <scope>NUCLEOTIDE SEQUENCE [LARGE SCALE GENOMIC DNA]</scope>
    <source>
        <strain evidence="10 11">SWE-8-4</strain>
    </source>
</reference>
<dbReference type="Pfam" id="PF07690">
    <property type="entry name" value="MFS_1"/>
    <property type="match status" value="1"/>
</dbReference>
<evidence type="ECO:0000256" key="3">
    <source>
        <dbReference type="ARBA" id="ARBA00022448"/>
    </source>
</evidence>
<dbReference type="EMBL" id="MBFR01000074">
    <property type="protein sequence ID" value="PVU94788.1"/>
    <property type="molecule type" value="Genomic_DNA"/>
</dbReference>
<proteinExistence type="inferred from homology"/>
<feature type="transmembrane region" description="Helical" evidence="8">
    <location>
        <begin position="173"/>
        <end position="190"/>
    </location>
</feature>
<dbReference type="Proteomes" id="UP000245383">
    <property type="component" value="Unassembled WGS sequence"/>
</dbReference>
<name>A0A2T9YR02_9FUNG</name>
<accession>A0A2T9YR02</accession>
<dbReference type="PRINTS" id="PR01035">
    <property type="entry name" value="TCRTETA"/>
</dbReference>
<evidence type="ECO:0000313" key="11">
    <source>
        <dbReference type="Proteomes" id="UP000245383"/>
    </source>
</evidence>
<evidence type="ECO:0000256" key="2">
    <source>
        <dbReference type="ARBA" id="ARBA00006829"/>
    </source>
</evidence>
<dbReference type="GO" id="GO:0022857">
    <property type="term" value="F:transmembrane transporter activity"/>
    <property type="evidence" value="ECO:0007669"/>
    <property type="project" value="InterPro"/>
</dbReference>
<feature type="transmembrane region" description="Helical" evidence="8">
    <location>
        <begin position="86"/>
        <end position="109"/>
    </location>
</feature>
<comment type="similarity">
    <text evidence="2">Belongs to the major facilitator superfamily. Vesicular transporter family.</text>
</comment>
<feature type="transmembrane region" description="Helical" evidence="8">
    <location>
        <begin position="343"/>
        <end position="362"/>
    </location>
</feature>
<evidence type="ECO:0000259" key="9">
    <source>
        <dbReference type="PROSITE" id="PS50850"/>
    </source>
</evidence>
<dbReference type="PANTHER" id="PTHR23506:SF23">
    <property type="entry name" value="GH10249P"/>
    <property type="match status" value="1"/>
</dbReference>
<protein>
    <recommendedName>
        <fullName evidence="9">Major facilitator superfamily (MFS) profile domain-containing protein</fullName>
    </recommendedName>
</protein>
<dbReference type="InterPro" id="IPR036259">
    <property type="entry name" value="MFS_trans_sf"/>
</dbReference>
<feature type="transmembrane region" description="Helical" evidence="8">
    <location>
        <begin position="270"/>
        <end position="293"/>
    </location>
</feature>
<evidence type="ECO:0000256" key="8">
    <source>
        <dbReference type="SAM" id="Phobius"/>
    </source>
</evidence>
<keyword evidence="4 8" id="KW-0812">Transmembrane</keyword>
<organism evidence="10 11">
    <name type="scientific">Smittium simulii</name>
    <dbReference type="NCBI Taxonomy" id="133385"/>
    <lineage>
        <taxon>Eukaryota</taxon>
        <taxon>Fungi</taxon>
        <taxon>Fungi incertae sedis</taxon>
        <taxon>Zoopagomycota</taxon>
        <taxon>Kickxellomycotina</taxon>
        <taxon>Harpellomycetes</taxon>
        <taxon>Harpellales</taxon>
        <taxon>Legeriomycetaceae</taxon>
        <taxon>Smittium</taxon>
    </lineage>
</organism>
<feature type="domain" description="Major facilitator superfamily (MFS) profile" evidence="9">
    <location>
        <begin position="15"/>
        <end position="464"/>
    </location>
</feature>
<evidence type="ECO:0000313" key="10">
    <source>
        <dbReference type="EMBL" id="PVU94788.1"/>
    </source>
</evidence>
<evidence type="ECO:0000256" key="7">
    <source>
        <dbReference type="SAM" id="MobiDB-lite"/>
    </source>
</evidence>
<dbReference type="Gene3D" id="1.20.1250.20">
    <property type="entry name" value="MFS general substrate transporter like domains"/>
    <property type="match status" value="1"/>
</dbReference>
<feature type="region of interest" description="Disordered" evidence="7">
    <location>
        <begin position="210"/>
        <end position="250"/>
    </location>
</feature>
<feature type="transmembrane region" description="Helical" evidence="8">
    <location>
        <begin position="412"/>
        <end position="432"/>
    </location>
</feature>
<evidence type="ECO:0000256" key="4">
    <source>
        <dbReference type="ARBA" id="ARBA00022692"/>
    </source>
</evidence>
<feature type="compositionally biased region" description="Polar residues" evidence="7">
    <location>
        <begin position="228"/>
        <end position="244"/>
    </location>
</feature>
<dbReference type="SUPFAM" id="SSF103473">
    <property type="entry name" value="MFS general substrate transporter"/>
    <property type="match status" value="1"/>
</dbReference>
<comment type="subcellular location">
    <subcellularLocation>
        <location evidence="1">Membrane</location>
        <topology evidence="1">Multi-pass membrane protein</topology>
    </subcellularLocation>
</comment>
<keyword evidence="6 8" id="KW-0472">Membrane</keyword>
<dbReference type="OrthoDB" id="5086884at2759"/>
<keyword evidence="5 8" id="KW-1133">Transmembrane helix</keyword>
<dbReference type="STRING" id="133385.A0A2T9YR02"/>
<dbReference type="InterPro" id="IPR011701">
    <property type="entry name" value="MFS"/>
</dbReference>
<feature type="transmembrane region" description="Helical" evidence="8">
    <location>
        <begin position="12"/>
        <end position="33"/>
    </location>
</feature>
<keyword evidence="3" id="KW-0813">Transport</keyword>
<keyword evidence="11" id="KW-1185">Reference proteome</keyword>
<dbReference type="CDD" id="cd17325">
    <property type="entry name" value="MFS_MdtG_SLC18_like"/>
    <property type="match status" value="1"/>
</dbReference>
<evidence type="ECO:0000256" key="5">
    <source>
        <dbReference type="ARBA" id="ARBA00022989"/>
    </source>
</evidence>